<dbReference type="Proteomes" id="UP001281147">
    <property type="component" value="Unassembled WGS sequence"/>
</dbReference>
<organism evidence="1 2">
    <name type="scientific">Vermiconidia calcicola</name>
    <dbReference type="NCBI Taxonomy" id="1690605"/>
    <lineage>
        <taxon>Eukaryota</taxon>
        <taxon>Fungi</taxon>
        <taxon>Dikarya</taxon>
        <taxon>Ascomycota</taxon>
        <taxon>Pezizomycotina</taxon>
        <taxon>Dothideomycetes</taxon>
        <taxon>Dothideomycetidae</taxon>
        <taxon>Mycosphaerellales</taxon>
        <taxon>Extremaceae</taxon>
        <taxon>Vermiconidia</taxon>
    </lineage>
</organism>
<protein>
    <submittedName>
        <fullName evidence="1">Uncharacterized protein</fullName>
    </submittedName>
</protein>
<comment type="caution">
    <text evidence="1">The sequence shown here is derived from an EMBL/GenBank/DDBJ whole genome shotgun (WGS) entry which is preliminary data.</text>
</comment>
<reference evidence="1" key="1">
    <citation type="submission" date="2023-07" db="EMBL/GenBank/DDBJ databases">
        <title>Black Yeasts Isolated from many extreme environments.</title>
        <authorList>
            <person name="Coleine C."/>
            <person name="Stajich J.E."/>
            <person name="Selbmann L."/>
        </authorList>
    </citation>
    <scope>NUCLEOTIDE SEQUENCE</scope>
    <source>
        <strain evidence="1">CCFEE 5714</strain>
    </source>
</reference>
<evidence type="ECO:0000313" key="2">
    <source>
        <dbReference type="Proteomes" id="UP001281147"/>
    </source>
</evidence>
<proteinExistence type="predicted"/>
<sequence length="259" mass="28833">MARLETDAIVHLDSLANAPSPRPATDRQLQEAHSMTSQCDLLGSAMKSQATTADLLTTEDENNIVETQTVFQSSAARVDLATILSGLNVAVPLLLETRDTRYDLRRWLKTPNSRLCGGEDDRDVDFLKGERFDYCDILECLLDAIAEICNEHTHIESLLSYAARSPYNWRFKQPVAERADPNYLTMEPEHFDGVPRSGLEDDLVDAALELDYLRGISEAIGARIFQGKIKAAKDGLWAETQGLLNCGVISPQWADNECF</sequence>
<evidence type="ECO:0000313" key="1">
    <source>
        <dbReference type="EMBL" id="KAK3702030.1"/>
    </source>
</evidence>
<accession>A0ACC3MRJ5</accession>
<name>A0ACC3MRJ5_9PEZI</name>
<dbReference type="EMBL" id="JAUTXU010000166">
    <property type="protein sequence ID" value="KAK3702030.1"/>
    <property type="molecule type" value="Genomic_DNA"/>
</dbReference>
<keyword evidence="2" id="KW-1185">Reference proteome</keyword>
<gene>
    <name evidence="1" type="ORF">LTR37_015144</name>
</gene>